<feature type="domain" description="Calponin-homology (CH)" evidence="5">
    <location>
        <begin position="258"/>
        <end position="365"/>
    </location>
</feature>
<dbReference type="InterPro" id="IPR036872">
    <property type="entry name" value="CH_dom_sf"/>
</dbReference>
<protein>
    <submittedName>
        <fullName evidence="6">Calponin domain containing protein</fullName>
    </submittedName>
</protein>
<dbReference type="GO" id="GO:0051015">
    <property type="term" value="F:actin filament binding"/>
    <property type="evidence" value="ECO:0007669"/>
    <property type="project" value="InterPro"/>
</dbReference>
<sequence>MSFSYFEALPADVKAQLSFSEVEDLIRVFQHFDKAREGALNKGTAPNDFAREVANKLGERFGNANGFLDALLAHTAPTLPFADLAKVFASEHKRPKKITREVSAGGAIHSFSDEERQGYVEFINSTLKDDPDLQTTLPINPRNQDIFAAVSKGIILWCAPTPARGIWRGKLINSGFPNTINEAKLNLRAANPYEKNENHDLCIQAAAKLGCSVVNIGGKDLLEGTPHLALGLMWQIIKKNLLALVAANLSKGEGFIDIPPEQMLFRWFNFHLANADSPRTLSNWSRDLQDSELYLTLLSQLEPEKCPKHEVQAALALSDPLKRAEVVCQFAERIGCLKFITPKEIVNGNPRLNLAFVATLFTQYPQMGPTEEEKQICKLQERLGSVEQSLAQVSGEKSDLAERADRLARDFEAKSKEASELSGRLAEALQDRDSLARQREQLEASLASERSEKDRLALEVETLSRDKHELSSRLADETAHREKLARDLENARADLREAQERHEQQIAQLSQQLAEQQKLRQETEAQLRATRDELAATIQKAEQVQKELQAQLAAERRRIEELEEEIRRLKAENAELRRQLEEEREARQSAEQELDETRAELEETRAEADEEKTLLLQRIKDLEEELDQLKELMATSLTQAGREKADALRRAQEEKERMLDEAERARIAQMRKVQGMLAKVQKKGYLYKLEKSAVLGTSKWKKRYFVLQDNFLSYYKDEKAFTESRPDGIVYCEQCRIYELDQGKKNYGFQLDSGKQQYNLAALKLDDMKEWMKDIKEAKKKAVGVKVVSEDKASPDPSSPRMPGSPHNQA</sequence>
<dbReference type="SMART" id="SM00033">
    <property type="entry name" value="CH"/>
    <property type="match status" value="2"/>
</dbReference>
<dbReference type="PROSITE" id="PS50003">
    <property type="entry name" value="PH_DOMAIN"/>
    <property type="match status" value="1"/>
</dbReference>
<dbReference type="Pfam" id="PF00169">
    <property type="entry name" value="PH"/>
    <property type="match status" value="1"/>
</dbReference>
<dbReference type="CDD" id="cd00821">
    <property type="entry name" value="PH"/>
    <property type="match status" value="1"/>
</dbReference>
<proteinExistence type="predicted"/>
<evidence type="ECO:0000256" key="2">
    <source>
        <dbReference type="ARBA" id="ARBA00023203"/>
    </source>
</evidence>
<accession>L8GP96</accession>
<dbReference type="KEGG" id="acan:ACA1_191880"/>
<dbReference type="EMBL" id="KB008052">
    <property type="protein sequence ID" value="ELR14468.1"/>
    <property type="molecule type" value="Genomic_DNA"/>
</dbReference>
<dbReference type="Gene3D" id="2.30.29.30">
    <property type="entry name" value="Pleckstrin-homology domain (PH domain)/Phosphotyrosine-binding domain (PTB)"/>
    <property type="match status" value="1"/>
</dbReference>
<dbReference type="GeneID" id="14915082"/>
<dbReference type="InterPro" id="IPR001715">
    <property type="entry name" value="CH_dom"/>
</dbReference>
<feature type="domain" description="Calponin-homology (CH)" evidence="5">
    <location>
        <begin position="113"/>
        <end position="241"/>
    </location>
</feature>
<evidence type="ECO:0000313" key="7">
    <source>
        <dbReference type="Proteomes" id="UP000011083"/>
    </source>
</evidence>
<dbReference type="GO" id="GO:0051017">
    <property type="term" value="P:actin filament bundle assembly"/>
    <property type="evidence" value="ECO:0007669"/>
    <property type="project" value="InterPro"/>
</dbReference>
<dbReference type="Gene3D" id="1.10.418.10">
    <property type="entry name" value="Calponin-like domain"/>
    <property type="match status" value="2"/>
</dbReference>
<keyword evidence="7" id="KW-1185">Reference proteome</keyword>
<dbReference type="AlphaFoldDB" id="L8GP96"/>
<dbReference type="Proteomes" id="UP000011083">
    <property type="component" value="Unassembled WGS sequence"/>
</dbReference>
<dbReference type="GO" id="GO:0032432">
    <property type="term" value="C:actin filament bundle"/>
    <property type="evidence" value="ECO:0007669"/>
    <property type="project" value="TreeGrafter"/>
</dbReference>
<keyword evidence="1" id="KW-0677">Repeat</keyword>
<evidence type="ECO:0000259" key="4">
    <source>
        <dbReference type="PROSITE" id="PS50003"/>
    </source>
</evidence>
<dbReference type="InterPro" id="IPR001589">
    <property type="entry name" value="Actinin_actin-bd_CS"/>
</dbReference>
<evidence type="ECO:0000313" key="6">
    <source>
        <dbReference type="EMBL" id="ELR14468.1"/>
    </source>
</evidence>
<dbReference type="Pfam" id="PF00307">
    <property type="entry name" value="CH"/>
    <property type="match status" value="2"/>
</dbReference>
<feature type="region of interest" description="Disordered" evidence="3">
    <location>
        <begin position="581"/>
        <end position="606"/>
    </location>
</feature>
<organism evidence="6 7">
    <name type="scientific">Acanthamoeba castellanii (strain ATCC 30010 / Neff)</name>
    <dbReference type="NCBI Taxonomy" id="1257118"/>
    <lineage>
        <taxon>Eukaryota</taxon>
        <taxon>Amoebozoa</taxon>
        <taxon>Discosea</taxon>
        <taxon>Longamoebia</taxon>
        <taxon>Centramoebida</taxon>
        <taxon>Acanthamoebidae</taxon>
        <taxon>Acanthamoeba</taxon>
    </lineage>
</organism>
<dbReference type="STRING" id="1257118.L8GP96"/>
<dbReference type="OrthoDB" id="431378at2759"/>
<keyword evidence="2" id="KW-0009">Actin-binding</keyword>
<dbReference type="RefSeq" id="XP_004336481.1">
    <property type="nucleotide sequence ID" value="XM_004336433.1"/>
</dbReference>
<dbReference type="PANTHER" id="PTHR19961:SF18">
    <property type="entry name" value="FI19014P1"/>
    <property type="match status" value="1"/>
</dbReference>
<feature type="domain" description="PH" evidence="4">
    <location>
        <begin position="679"/>
        <end position="780"/>
    </location>
</feature>
<dbReference type="OMA" id="WIKWIYE"/>
<dbReference type="InterPro" id="IPR039959">
    <property type="entry name" value="Fimbrin/Plastin"/>
</dbReference>
<dbReference type="GO" id="GO:0051639">
    <property type="term" value="P:actin filament network formation"/>
    <property type="evidence" value="ECO:0007669"/>
    <property type="project" value="TreeGrafter"/>
</dbReference>
<dbReference type="SMART" id="SM00233">
    <property type="entry name" value="PH"/>
    <property type="match status" value="1"/>
</dbReference>
<dbReference type="CDD" id="cd21217">
    <property type="entry name" value="CH_PLS_FIM_rpt1"/>
    <property type="match status" value="1"/>
</dbReference>
<reference evidence="6 7" key="1">
    <citation type="journal article" date="2013" name="Genome Biol.">
        <title>Genome of Acanthamoeba castellanii highlights extensive lateral gene transfer and early evolution of tyrosine kinase signaling.</title>
        <authorList>
            <person name="Clarke M."/>
            <person name="Lohan A.J."/>
            <person name="Liu B."/>
            <person name="Lagkouvardos I."/>
            <person name="Roy S."/>
            <person name="Zafar N."/>
            <person name="Bertelli C."/>
            <person name="Schilde C."/>
            <person name="Kianianmomeni A."/>
            <person name="Burglin T.R."/>
            <person name="Frech C."/>
            <person name="Turcotte B."/>
            <person name="Kopec K.O."/>
            <person name="Synnott J.M."/>
            <person name="Choo C."/>
            <person name="Paponov I."/>
            <person name="Finkler A."/>
            <person name="Soon Heng Tan C."/>
            <person name="Hutchins A.P."/>
            <person name="Weinmeier T."/>
            <person name="Rattei T."/>
            <person name="Chu J.S."/>
            <person name="Gimenez G."/>
            <person name="Irimia M."/>
            <person name="Rigden D.J."/>
            <person name="Fitzpatrick D.A."/>
            <person name="Lorenzo-Morales J."/>
            <person name="Bateman A."/>
            <person name="Chiu C.H."/>
            <person name="Tang P."/>
            <person name="Hegemann P."/>
            <person name="Fromm H."/>
            <person name="Raoult D."/>
            <person name="Greub G."/>
            <person name="Miranda-Saavedra D."/>
            <person name="Chen N."/>
            <person name="Nash P."/>
            <person name="Ginger M.L."/>
            <person name="Horn M."/>
            <person name="Schaap P."/>
            <person name="Caler L."/>
            <person name="Loftus B."/>
        </authorList>
    </citation>
    <scope>NUCLEOTIDE SEQUENCE [LARGE SCALE GENOMIC DNA]</scope>
    <source>
        <strain evidence="6 7">Neff</strain>
    </source>
</reference>
<dbReference type="SUPFAM" id="SSF50729">
    <property type="entry name" value="PH domain-like"/>
    <property type="match status" value="1"/>
</dbReference>
<dbReference type="PROSITE" id="PS00020">
    <property type="entry name" value="ACTININ_2"/>
    <property type="match status" value="1"/>
</dbReference>
<dbReference type="GO" id="GO:0005737">
    <property type="term" value="C:cytoplasm"/>
    <property type="evidence" value="ECO:0007669"/>
    <property type="project" value="TreeGrafter"/>
</dbReference>
<dbReference type="GO" id="GO:0005884">
    <property type="term" value="C:actin filament"/>
    <property type="evidence" value="ECO:0007669"/>
    <property type="project" value="TreeGrafter"/>
</dbReference>
<dbReference type="InterPro" id="IPR011993">
    <property type="entry name" value="PH-like_dom_sf"/>
</dbReference>
<dbReference type="SUPFAM" id="SSF47576">
    <property type="entry name" value="Calponin-homology domain, CH-domain"/>
    <property type="match status" value="1"/>
</dbReference>
<dbReference type="VEuPathDB" id="AmoebaDB:ACA1_191880"/>
<name>L8GP96_ACACF</name>
<dbReference type="PROSITE" id="PS50021">
    <property type="entry name" value="CH"/>
    <property type="match status" value="2"/>
</dbReference>
<dbReference type="InterPro" id="IPR001849">
    <property type="entry name" value="PH_domain"/>
</dbReference>
<dbReference type="CDD" id="cd21218">
    <property type="entry name" value="CH_PLS_FIM_rpt2"/>
    <property type="match status" value="1"/>
</dbReference>
<evidence type="ECO:0000256" key="3">
    <source>
        <dbReference type="SAM" id="MobiDB-lite"/>
    </source>
</evidence>
<feature type="region of interest" description="Disordered" evidence="3">
    <location>
        <begin position="786"/>
        <end position="810"/>
    </location>
</feature>
<gene>
    <name evidence="6" type="ORF">ACA1_191880</name>
</gene>
<evidence type="ECO:0000256" key="1">
    <source>
        <dbReference type="ARBA" id="ARBA00022737"/>
    </source>
</evidence>
<dbReference type="PANTHER" id="PTHR19961">
    <property type="entry name" value="FIMBRIN/PLASTIN"/>
    <property type="match status" value="1"/>
</dbReference>
<evidence type="ECO:0000259" key="5">
    <source>
        <dbReference type="PROSITE" id="PS50021"/>
    </source>
</evidence>